<dbReference type="HAMAP" id="MF_01411">
    <property type="entry name" value="LPS_assembly_LptD"/>
    <property type="match status" value="1"/>
</dbReference>
<proteinExistence type="inferred from homology"/>
<dbReference type="InterPro" id="IPR050218">
    <property type="entry name" value="LptD"/>
</dbReference>
<dbReference type="PANTHER" id="PTHR30189">
    <property type="entry name" value="LPS-ASSEMBLY PROTEIN"/>
    <property type="match status" value="1"/>
</dbReference>
<dbReference type="EMBL" id="FRBR01000024">
    <property type="protein sequence ID" value="SHM59507.1"/>
    <property type="molecule type" value="Genomic_DNA"/>
</dbReference>
<keyword evidence="1" id="KW-0472">Membrane</keyword>
<feature type="chain" id="PRO_5013407565" description="LPS-assembly protein LptD" evidence="1">
    <location>
        <begin position="26"/>
        <end position="737"/>
    </location>
</feature>
<comment type="function">
    <text evidence="1">Involved in the assembly of lipopolysaccharide (LPS) at the surface of the outer membrane.</text>
</comment>
<keyword evidence="4" id="KW-1185">Reference proteome</keyword>
<keyword evidence="1" id="KW-0732">Signal</keyword>
<organism evidence="3 4">
    <name type="scientific">Roseovarius pacificus</name>
    <dbReference type="NCBI Taxonomy" id="337701"/>
    <lineage>
        <taxon>Bacteria</taxon>
        <taxon>Pseudomonadati</taxon>
        <taxon>Pseudomonadota</taxon>
        <taxon>Alphaproteobacteria</taxon>
        <taxon>Rhodobacterales</taxon>
        <taxon>Roseobacteraceae</taxon>
        <taxon>Roseovarius</taxon>
    </lineage>
</organism>
<gene>
    <name evidence="1" type="primary">lptD</name>
    <name evidence="3" type="ORF">SAMN05444398_12415</name>
</gene>
<reference evidence="3 4" key="1">
    <citation type="submission" date="2016-11" db="EMBL/GenBank/DDBJ databases">
        <authorList>
            <person name="Jaros S."/>
            <person name="Januszkiewicz K."/>
            <person name="Wedrychowicz H."/>
        </authorList>
    </citation>
    <scope>NUCLEOTIDE SEQUENCE [LARGE SCALE GENOMIC DNA]</scope>
    <source>
        <strain evidence="3 4">DSM 29589</strain>
    </source>
</reference>
<feature type="signal peptide" evidence="1">
    <location>
        <begin position="1"/>
        <end position="25"/>
    </location>
</feature>
<accession>A0A1M7K3W4</accession>
<comment type="subcellular location">
    <subcellularLocation>
        <location evidence="1">Cell outer membrane</location>
    </subcellularLocation>
</comment>
<dbReference type="GO" id="GO:0015920">
    <property type="term" value="P:lipopolysaccharide transport"/>
    <property type="evidence" value="ECO:0007669"/>
    <property type="project" value="InterPro"/>
</dbReference>
<dbReference type="Proteomes" id="UP000183974">
    <property type="component" value="Unassembled WGS sequence"/>
</dbReference>
<dbReference type="PANTHER" id="PTHR30189:SF1">
    <property type="entry name" value="LPS-ASSEMBLY PROTEIN LPTD"/>
    <property type="match status" value="1"/>
</dbReference>
<dbReference type="InterPro" id="IPR020889">
    <property type="entry name" value="LipoPS_assembly_LptD"/>
</dbReference>
<feature type="domain" description="LptD C-terminal" evidence="2">
    <location>
        <begin position="285"/>
        <end position="662"/>
    </location>
</feature>
<comment type="caution">
    <text evidence="1">Lacks conserved residue(s) required for the propagation of feature annotation.</text>
</comment>
<evidence type="ECO:0000313" key="4">
    <source>
        <dbReference type="Proteomes" id="UP000183974"/>
    </source>
</evidence>
<dbReference type="STRING" id="337701.SAMN05444398_12415"/>
<sequence length="737" mass="82205" precursor="true">MTRLIALLLTTALVAPGVAPRQAAAQDVTPQASTETESPQPAFLVADDVQVTPDDKLIATGNVEALYQGRRLKAHSVTYDSKAETLSIVGPITLQDGESTMILADQAELDRDMANGLLTGARIVMETQVQLAANAIARVEGRYSQLYKAAVTSCRICETGRPPLWQIRARRVIHDQKERQLYFDDAQLRVLDFPIFYLPRLRLPDPTLERATGFLIPSLHNSSRLGSGLKVPYFIRIDDHRDLTLTPFITDKTRTLEFRYRQAFVNGDIQFKGAISDDDFGVKSTRGYLFAEGEFELKRDFKLSFDIEYASDDTYLLGYGYTWKDRLESEVAIERARRDEYMRGAITVFDSLRFNESNSTLPTLAGNAEYERRLHPARLGGEIRLGAALHGHRRTSDLRTDGGDMDLWADGRDMTRLTASADWIRNWTLPSGVLARFQTGIAVDSFRIAQSGGLSASSATEVTPSTSLRLRWPLLKTTRGGATHVIEPVAQLSWVGGSNPDIPNDESTMIEFDEGNLFAMSRYTAPDRRERGLNAAYGVRWTRYDPEGWESTLAIGQVVRDEIELEYSGLNGFTTASGLQDNFSDLLVAGQLKLNNGLTVTGRSLFDDGFTATKAEARASWQNDLTNIGATYIWLRKDPRENRAGDISEWSLDGSYRFARHWTGSAQWRYDVASDSKVYAGVGLTYTNECVEIALKASRRYTTSTILRPSTDISLTVGLRGFTAKADDQSYVRNCKN</sequence>
<dbReference type="Pfam" id="PF04453">
    <property type="entry name" value="LptD"/>
    <property type="match status" value="1"/>
</dbReference>
<dbReference type="OrthoDB" id="9760225at2"/>
<dbReference type="InterPro" id="IPR007543">
    <property type="entry name" value="LptD_C"/>
</dbReference>
<dbReference type="GO" id="GO:0043165">
    <property type="term" value="P:Gram-negative-bacterium-type cell outer membrane assembly"/>
    <property type="evidence" value="ECO:0007669"/>
    <property type="project" value="UniProtKB-UniRule"/>
</dbReference>
<comment type="similarity">
    <text evidence="1">Belongs to the LptD family.</text>
</comment>
<dbReference type="GO" id="GO:0009279">
    <property type="term" value="C:cell outer membrane"/>
    <property type="evidence" value="ECO:0007669"/>
    <property type="project" value="UniProtKB-SubCell"/>
</dbReference>
<keyword evidence="1" id="KW-0998">Cell outer membrane</keyword>
<name>A0A1M7K3W4_9RHOB</name>
<dbReference type="AlphaFoldDB" id="A0A1M7K3W4"/>
<evidence type="ECO:0000259" key="2">
    <source>
        <dbReference type="Pfam" id="PF04453"/>
    </source>
</evidence>
<dbReference type="GO" id="GO:1990351">
    <property type="term" value="C:transporter complex"/>
    <property type="evidence" value="ECO:0007669"/>
    <property type="project" value="TreeGrafter"/>
</dbReference>
<comment type="subunit">
    <text evidence="1">Component of the lipopolysaccharide transport and assembly complex.</text>
</comment>
<protein>
    <recommendedName>
        <fullName evidence="1">LPS-assembly protein LptD</fullName>
    </recommendedName>
</protein>
<evidence type="ECO:0000256" key="1">
    <source>
        <dbReference type="HAMAP-Rule" id="MF_01411"/>
    </source>
</evidence>
<dbReference type="RefSeq" id="WP_073037837.1">
    <property type="nucleotide sequence ID" value="NZ_BMLR01000023.1"/>
</dbReference>
<evidence type="ECO:0000313" key="3">
    <source>
        <dbReference type="EMBL" id="SHM59507.1"/>
    </source>
</evidence>